<gene>
    <name evidence="1" type="ORF">SAMN05661012_05795</name>
    <name evidence="2" type="ORF">SR876_23085</name>
</gene>
<dbReference type="STRING" id="1004.SAMN05661012_05795"/>
<evidence type="ECO:0000313" key="3">
    <source>
        <dbReference type="Proteomes" id="UP000183788"/>
    </source>
</evidence>
<keyword evidence="4" id="KW-1185">Reference proteome</keyword>
<dbReference type="SUPFAM" id="SSF56801">
    <property type="entry name" value="Acetyl-CoA synthetase-like"/>
    <property type="match status" value="1"/>
</dbReference>
<accession>A0A1K1SNN9</accession>
<dbReference type="GO" id="GO:0016874">
    <property type="term" value="F:ligase activity"/>
    <property type="evidence" value="ECO:0007669"/>
    <property type="project" value="UniProtKB-KW"/>
</dbReference>
<evidence type="ECO:0000313" key="1">
    <source>
        <dbReference type="EMBL" id="SFW85828.1"/>
    </source>
</evidence>
<dbReference type="Proteomes" id="UP000183788">
    <property type="component" value="Unassembled WGS sequence"/>
</dbReference>
<dbReference type="PANTHER" id="PTHR43845">
    <property type="entry name" value="BLR5969 PROTEIN"/>
    <property type="match status" value="1"/>
</dbReference>
<dbReference type="Proteomes" id="UP001326715">
    <property type="component" value="Chromosome"/>
</dbReference>
<dbReference type="EMBL" id="CP140154">
    <property type="protein sequence ID" value="WQG87816.1"/>
    <property type="molecule type" value="Genomic_DNA"/>
</dbReference>
<dbReference type="Gene3D" id="3.40.50.12780">
    <property type="entry name" value="N-terminal domain of ligase-like"/>
    <property type="match status" value="1"/>
</dbReference>
<dbReference type="EMBL" id="FPIZ01000027">
    <property type="protein sequence ID" value="SFW85828.1"/>
    <property type="molecule type" value="Genomic_DNA"/>
</dbReference>
<dbReference type="PANTHER" id="PTHR43845:SF1">
    <property type="entry name" value="BLR5969 PROTEIN"/>
    <property type="match status" value="1"/>
</dbReference>
<protein>
    <submittedName>
        <fullName evidence="1">Phenylacetate-CoA ligase</fullName>
    </submittedName>
</protein>
<reference evidence="1 3" key="1">
    <citation type="submission" date="2016-11" db="EMBL/GenBank/DDBJ databases">
        <authorList>
            <person name="Jaros S."/>
            <person name="Januszkiewicz K."/>
            <person name="Wedrychowicz H."/>
        </authorList>
    </citation>
    <scope>NUCLEOTIDE SEQUENCE [LARGE SCALE GENOMIC DNA]</scope>
    <source>
        <strain evidence="1 3">DSM 784</strain>
    </source>
</reference>
<sequence length="514" mass="57559">MKPKKTDTNPVTELINKLIPDSELQPRSIEEVIQLPSFYDKLKEFAKELNKEYCTVDIEDQQALTFRRLQQITNILLLNPLWKKYINKSGLKQAPANWDDWQQLPISGKSKMAEFFNGSRPGMVVPLHHGGFEIVASGGTTSGVLAETVYPLKELQETYEIAGEFIGKHMLNKYLTGTQPKWVATTLADYQMWSSGTMVGGVLQKIPGINYIGAGPLNKDVYQHMMSYEGPKAIMGISQGIALLSQLGAGMPEEARKSFRVAMYGSGLLTNLQQEELKALYPNVVILSYFAATQAETIGLQINHESAGLAAVPGLHFVEVVDENGKWVAVGEEGELVVTRLLGNEVPVIRYKVGDRVIRRENIVTDALKTFQFEFSGRSGDMIHLGDTQYFAPNAYKMVANALKAKSIADLQELAQEIQFVNYRKDSRLELLATVDNPEKYTRKLTAELNDADLQQLFYDAFAGSLSLFNKLEANSNNIRNTKYKFFIRFIAKGSDQLHKTNVGKVPLIRDIFQ</sequence>
<evidence type="ECO:0000313" key="2">
    <source>
        <dbReference type="EMBL" id="WQG87816.1"/>
    </source>
</evidence>
<evidence type="ECO:0000313" key="4">
    <source>
        <dbReference type="Proteomes" id="UP001326715"/>
    </source>
</evidence>
<keyword evidence="1" id="KW-0436">Ligase</keyword>
<reference evidence="2 4" key="2">
    <citation type="submission" date="2023-11" db="EMBL/GenBank/DDBJ databases">
        <title>MicrobeMod: A computational toolkit for identifying prokaryotic methylation and restriction-modification with nanopore sequencing.</title>
        <authorList>
            <person name="Crits-Christoph A."/>
            <person name="Kang S.C."/>
            <person name="Lee H."/>
            <person name="Ostrov N."/>
        </authorList>
    </citation>
    <scope>NUCLEOTIDE SEQUENCE [LARGE SCALE GENOMIC DNA]</scope>
    <source>
        <strain evidence="2 4">ATCC 23090</strain>
    </source>
</reference>
<name>A0A1K1SNN9_9BACT</name>
<dbReference type="RefSeq" id="WP_072365135.1">
    <property type="nucleotide sequence ID" value="NZ_CP139972.1"/>
</dbReference>
<dbReference type="InterPro" id="IPR042099">
    <property type="entry name" value="ANL_N_sf"/>
</dbReference>
<dbReference type="AlphaFoldDB" id="A0A1K1SNN9"/>
<organism evidence="1 3">
    <name type="scientific">Chitinophaga sancti</name>
    <dbReference type="NCBI Taxonomy" id="1004"/>
    <lineage>
        <taxon>Bacteria</taxon>
        <taxon>Pseudomonadati</taxon>
        <taxon>Bacteroidota</taxon>
        <taxon>Chitinophagia</taxon>
        <taxon>Chitinophagales</taxon>
        <taxon>Chitinophagaceae</taxon>
        <taxon>Chitinophaga</taxon>
    </lineage>
</organism>
<proteinExistence type="predicted"/>